<organism evidence="1 2">
    <name type="scientific">Ignelater luminosus</name>
    <name type="common">Cucubano</name>
    <name type="synonym">Pyrophorus luminosus</name>
    <dbReference type="NCBI Taxonomy" id="2038154"/>
    <lineage>
        <taxon>Eukaryota</taxon>
        <taxon>Metazoa</taxon>
        <taxon>Ecdysozoa</taxon>
        <taxon>Arthropoda</taxon>
        <taxon>Hexapoda</taxon>
        <taxon>Insecta</taxon>
        <taxon>Pterygota</taxon>
        <taxon>Neoptera</taxon>
        <taxon>Endopterygota</taxon>
        <taxon>Coleoptera</taxon>
        <taxon>Polyphaga</taxon>
        <taxon>Elateriformia</taxon>
        <taxon>Elateroidea</taxon>
        <taxon>Elateridae</taxon>
        <taxon>Agrypninae</taxon>
        <taxon>Pyrophorini</taxon>
        <taxon>Ignelater</taxon>
    </lineage>
</organism>
<evidence type="ECO:0000313" key="2">
    <source>
        <dbReference type="Proteomes" id="UP000801492"/>
    </source>
</evidence>
<comment type="caution">
    <text evidence="1">The sequence shown here is derived from an EMBL/GenBank/DDBJ whole genome shotgun (WGS) entry which is preliminary data.</text>
</comment>
<gene>
    <name evidence="1" type="ORF">ILUMI_09028</name>
</gene>
<keyword evidence="2" id="KW-1185">Reference proteome</keyword>
<protein>
    <submittedName>
        <fullName evidence="1">Uncharacterized protein</fullName>
    </submittedName>
</protein>
<dbReference type="EMBL" id="VTPC01004450">
    <property type="protein sequence ID" value="KAF2897149.1"/>
    <property type="molecule type" value="Genomic_DNA"/>
</dbReference>
<dbReference type="Proteomes" id="UP000801492">
    <property type="component" value="Unassembled WGS sequence"/>
</dbReference>
<sequence>MTTARIRRLQAKMYVFGKPPIEERGKHQNRPTVLPEAVTNLIECHIRSFKARQSHYSIRKNPNRYYLPETLSVNKMYQLFVQEYKIQISCKVYWPIFTNNLKFGLPRINTCTKCDSLMQKVAAAENEELRRKLEIEKEIHLRKVETEGKAGKRNGSVF</sequence>
<name>A0A8K0GEX1_IGNLU</name>
<evidence type="ECO:0000313" key="1">
    <source>
        <dbReference type="EMBL" id="KAF2897149.1"/>
    </source>
</evidence>
<dbReference type="AlphaFoldDB" id="A0A8K0GEX1"/>
<reference evidence="1" key="1">
    <citation type="submission" date="2019-08" db="EMBL/GenBank/DDBJ databases">
        <title>The genome of the North American firefly Photinus pyralis.</title>
        <authorList>
            <consortium name="Photinus pyralis genome working group"/>
            <person name="Fallon T.R."/>
            <person name="Sander Lower S.E."/>
            <person name="Weng J.-K."/>
        </authorList>
    </citation>
    <scope>NUCLEOTIDE SEQUENCE</scope>
    <source>
        <strain evidence="1">TRF0915ILg1</strain>
        <tissue evidence="1">Whole body</tissue>
    </source>
</reference>
<dbReference type="OrthoDB" id="10065911at2759"/>
<proteinExistence type="predicted"/>
<dbReference type="PANTHER" id="PTHR10773">
    <property type="entry name" value="DNA-DIRECTED RNA POLYMERASES I, II, AND III SUBUNIT RPABC2"/>
    <property type="match status" value="1"/>
</dbReference>
<dbReference type="PANTHER" id="PTHR10773:SF19">
    <property type="match status" value="1"/>
</dbReference>
<accession>A0A8K0GEX1</accession>